<comment type="caution">
    <text evidence="3">The sequence shown here is derived from an EMBL/GenBank/DDBJ whole genome shotgun (WGS) entry which is preliminary data.</text>
</comment>
<dbReference type="Proteomes" id="UP000239896">
    <property type="component" value="Unassembled WGS sequence"/>
</dbReference>
<dbReference type="SUPFAM" id="SSF52402">
    <property type="entry name" value="Adenine nucleotide alpha hydrolases-like"/>
    <property type="match status" value="2"/>
</dbReference>
<dbReference type="InterPro" id="IPR006015">
    <property type="entry name" value="Universal_stress_UspA"/>
</dbReference>
<dbReference type="PRINTS" id="PR01438">
    <property type="entry name" value="UNVRSLSTRESS"/>
</dbReference>
<name>A0A2T0VHS0_9GAMM</name>
<evidence type="ECO:0000313" key="3">
    <source>
        <dbReference type="EMBL" id="PRY69771.1"/>
    </source>
</evidence>
<dbReference type="AlphaFoldDB" id="A0A2T0VHS0"/>
<dbReference type="EMBL" id="PVTM01000013">
    <property type="protein sequence ID" value="PRY69771.1"/>
    <property type="molecule type" value="Genomic_DNA"/>
</dbReference>
<evidence type="ECO:0000313" key="4">
    <source>
        <dbReference type="Proteomes" id="UP000239896"/>
    </source>
</evidence>
<dbReference type="Pfam" id="PF00582">
    <property type="entry name" value="Usp"/>
    <property type="match status" value="2"/>
</dbReference>
<protein>
    <submittedName>
        <fullName evidence="3">Nucleotide-binding universal stress UspA family protein</fullName>
    </submittedName>
</protein>
<accession>A0A2T0VHS0</accession>
<comment type="similarity">
    <text evidence="1">Belongs to the universal stress protein A family.</text>
</comment>
<dbReference type="PANTHER" id="PTHR46268">
    <property type="entry name" value="STRESS RESPONSE PROTEIN NHAX"/>
    <property type="match status" value="1"/>
</dbReference>
<dbReference type="RefSeq" id="WP_106231688.1">
    <property type="nucleotide sequence ID" value="NZ_PVTM01000013.1"/>
</dbReference>
<dbReference type="Gene3D" id="3.40.50.620">
    <property type="entry name" value="HUPs"/>
    <property type="match status" value="2"/>
</dbReference>
<gene>
    <name evidence="3" type="ORF">BCL64_1139</name>
</gene>
<dbReference type="PANTHER" id="PTHR46268:SF6">
    <property type="entry name" value="UNIVERSAL STRESS PROTEIN UP12"/>
    <property type="match status" value="1"/>
</dbReference>
<sequence length="275" mass="29524">MDKMHVAMDESDNSLRALALGQHLARQLAVPLCVTSVVASEARVEPRRAALRSRLAEQQADDVDVEVAVHDSAKDYLGRLAGREEVGLCMMAHGRRPVPEMLIGSVTAGVVRRANRPVYLCGPRFDADSHREVKVLMVCVDGSKLSEAILPPAVALSKRLGARLQLLQVIDTSAAAAVPPDLEEGGHADVMESGYVHGLARRLRSEQGMEVDWEVLHGDPADSIVSYLADCQDTLLAMTTHGRSGLSQVVAGSVSHEVLHEARCPVAVLRPADIG</sequence>
<dbReference type="CDD" id="cd00293">
    <property type="entry name" value="USP-like"/>
    <property type="match status" value="2"/>
</dbReference>
<feature type="domain" description="UspA" evidence="2">
    <location>
        <begin position="134"/>
        <end position="270"/>
    </location>
</feature>
<organism evidence="3 4">
    <name type="scientific">Halomonas ventosae</name>
    <dbReference type="NCBI Taxonomy" id="229007"/>
    <lineage>
        <taxon>Bacteria</taxon>
        <taxon>Pseudomonadati</taxon>
        <taxon>Pseudomonadota</taxon>
        <taxon>Gammaproteobacteria</taxon>
        <taxon>Oceanospirillales</taxon>
        <taxon>Halomonadaceae</taxon>
        <taxon>Halomonas</taxon>
    </lineage>
</organism>
<evidence type="ECO:0000256" key="1">
    <source>
        <dbReference type="ARBA" id="ARBA00008791"/>
    </source>
</evidence>
<feature type="domain" description="UspA" evidence="2">
    <location>
        <begin position="2"/>
        <end position="120"/>
    </location>
</feature>
<evidence type="ECO:0000259" key="2">
    <source>
        <dbReference type="Pfam" id="PF00582"/>
    </source>
</evidence>
<keyword evidence="4" id="KW-1185">Reference proteome</keyword>
<proteinExistence type="inferred from homology"/>
<dbReference type="InterPro" id="IPR014729">
    <property type="entry name" value="Rossmann-like_a/b/a_fold"/>
</dbReference>
<dbReference type="InterPro" id="IPR006016">
    <property type="entry name" value="UspA"/>
</dbReference>
<reference evidence="3 4" key="1">
    <citation type="submission" date="2018-03" db="EMBL/GenBank/DDBJ databases">
        <title>Comparative analysis of microorganisms from saline springs in Andes Mountain Range, Colombia.</title>
        <authorList>
            <person name="Rubin E."/>
        </authorList>
    </citation>
    <scope>NUCLEOTIDE SEQUENCE [LARGE SCALE GENOMIC DNA]</scope>
    <source>
        <strain evidence="3 4">USBA 854</strain>
    </source>
</reference>